<protein>
    <submittedName>
        <fullName evidence="2">Uncharacterized protein</fullName>
    </submittedName>
</protein>
<gene>
    <name evidence="2" type="ORF">SNEC2469_LOCUS7365</name>
</gene>
<feature type="transmembrane region" description="Helical" evidence="1">
    <location>
        <begin position="161"/>
        <end position="182"/>
    </location>
</feature>
<evidence type="ECO:0000256" key="1">
    <source>
        <dbReference type="SAM" id="Phobius"/>
    </source>
</evidence>
<evidence type="ECO:0000313" key="2">
    <source>
        <dbReference type="EMBL" id="CAE7298947.1"/>
    </source>
</evidence>
<accession>A0A812NMD0</accession>
<keyword evidence="1" id="KW-1133">Transmembrane helix</keyword>
<feature type="non-terminal residue" evidence="2">
    <location>
        <position position="1"/>
    </location>
</feature>
<feature type="transmembrane region" description="Helical" evidence="1">
    <location>
        <begin position="256"/>
        <end position="277"/>
    </location>
</feature>
<feature type="non-terminal residue" evidence="2">
    <location>
        <position position="334"/>
    </location>
</feature>
<feature type="transmembrane region" description="Helical" evidence="1">
    <location>
        <begin position="6"/>
        <end position="25"/>
    </location>
</feature>
<keyword evidence="1" id="KW-0812">Transmembrane</keyword>
<sequence length="334" mass="37637">VQQTNFWLLCFGALASTVLSALTLSRHRAAIRQNRPYGWGLALFIAAIQLAPIVEMVDKIGDGFCWGIGEEDMLSSVASVVSSPHDGPISSASMARRSRRQAMAEMKGSRYGENLMRGLRKLTIASLPLILLSAIVHSAWLREIAQEPHAWDADYFAEASALAVGIVCLAMACADVVLYVWVDDAFVRTHKKLVQIHYFIEILTRLPLCLLLHTVHFDNWNPLLFLWMGDVTTSVLLLLMPTLWGWTRRRLSCRHAWSQVASAVIMSQILFFVNITVFDPREAFQFVNAGFYIVKYLEAFIICKTLQWHGGFEFRFLQRLSEFELAAVLLSAAV</sequence>
<comment type="caution">
    <text evidence="2">The sequence shown here is derived from an EMBL/GenBank/DDBJ whole genome shotgun (WGS) entry which is preliminary data.</text>
</comment>
<keyword evidence="1" id="KW-0472">Membrane</keyword>
<proteinExistence type="predicted"/>
<dbReference type="Proteomes" id="UP000601435">
    <property type="component" value="Unassembled WGS sequence"/>
</dbReference>
<keyword evidence="3" id="KW-1185">Reference proteome</keyword>
<feature type="transmembrane region" description="Helical" evidence="1">
    <location>
        <begin position="194"/>
        <end position="217"/>
    </location>
</feature>
<organism evidence="2 3">
    <name type="scientific">Symbiodinium necroappetens</name>
    <dbReference type="NCBI Taxonomy" id="1628268"/>
    <lineage>
        <taxon>Eukaryota</taxon>
        <taxon>Sar</taxon>
        <taxon>Alveolata</taxon>
        <taxon>Dinophyceae</taxon>
        <taxon>Suessiales</taxon>
        <taxon>Symbiodiniaceae</taxon>
        <taxon>Symbiodinium</taxon>
    </lineage>
</organism>
<feature type="transmembrane region" description="Helical" evidence="1">
    <location>
        <begin position="223"/>
        <end position="244"/>
    </location>
</feature>
<evidence type="ECO:0000313" key="3">
    <source>
        <dbReference type="Proteomes" id="UP000601435"/>
    </source>
</evidence>
<dbReference type="AlphaFoldDB" id="A0A812NMD0"/>
<reference evidence="2" key="1">
    <citation type="submission" date="2021-02" db="EMBL/GenBank/DDBJ databases">
        <authorList>
            <person name="Dougan E. K."/>
            <person name="Rhodes N."/>
            <person name="Thang M."/>
            <person name="Chan C."/>
        </authorList>
    </citation>
    <scope>NUCLEOTIDE SEQUENCE</scope>
</reference>
<dbReference type="EMBL" id="CAJNJA010012546">
    <property type="protein sequence ID" value="CAE7298947.1"/>
    <property type="molecule type" value="Genomic_DNA"/>
</dbReference>
<name>A0A812NMD0_9DINO</name>